<evidence type="ECO:0000256" key="2">
    <source>
        <dbReference type="ARBA" id="ARBA00023203"/>
    </source>
</evidence>
<dbReference type="Proteomes" id="UP000678499">
    <property type="component" value="Unassembled WGS sequence"/>
</dbReference>
<dbReference type="GO" id="GO:0003779">
    <property type="term" value="F:actin binding"/>
    <property type="evidence" value="ECO:0007669"/>
    <property type="project" value="UniProtKB-KW"/>
</dbReference>
<dbReference type="EMBL" id="CAJPEX010000009">
    <property type="protein sequence ID" value="CAG0912334.1"/>
    <property type="molecule type" value="Genomic_DNA"/>
</dbReference>
<protein>
    <recommendedName>
        <fullName evidence="3">Calponin-homology (CH) domain-containing protein</fullName>
    </recommendedName>
</protein>
<dbReference type="InterPro" id="IPR001589">
    <property type="entry name" value="Actinin_actin-bd_CS"/>
</dbReference>
<keyword evidence="2" id="KW-0009">Actin-binding</keyword>
<dbReference type="InterPro" id="IPR001715">
    <property type="entry name" value="CH_dom"/>
</dbReference>
<dbReference type="PROSITE" id="PS50021">
    <property type="entry name" value="CH"/>
    <property type="match status" value="1"/>
</dbReference>
<keyword evidence="1" id="KW-0677">Repeat</keyword>
<dbReference type="PANTHER" id="PTHR11915">
    <property type="entry name" value="SPECTRIN/FILAMIN RELATED CYTOSKELETAL PROTEIN"/>
    <property type="match status" value="1"/>
</dbReference>
<keyword evidence="5" id="KW-1185">Reference proteome</keyword>
<dbReference type="EMBL" id="OA882046">
    <property type="protein sequence ID" value="CAD7272182.1"/>
    <property type="molecule type" value="Genomic_DNA"/>
</dbReference>
<gene>
    <name evidence="4" type="ORF">NMOB1V02_LOCUS127</name>
</gene>
<feature type="domain" description="Calponin-homology (CH)" evidence="3">
    <location>
        <begin position="59"/>
        <end position="251"/>
    </location>
</feature>
<dbReference type="InterPro" id="IPR036872">
    <property type="entry name" value="CH_dom_sf"/>
</dbReference>
<evidence type="ECO:0000259" key="3">
    <source>
        <dbReference type="PROSITE" id="PS50021"/>
    </source>
</evidence>
<dbReference type="SUPFAM" id="SSF47576">
    <property type="entry name" value="Calponin-homology domain, CH-domain"/>
    <property type="match status" value="1"/>
</dbReference>
<sequence length="319" mass="35730">MELLLWRGVSLNGWLMHSYSCWLTLGGNADALSLSPSPAASPSFGAIPASVSLGAIGRVRSRSSSTASLNSQGAYAVRREVRDLFEDLQDGHNLISLVEVLSGESFPRDRGQTRFHSIQNVQVVLDFLKYKKERLSDTDARFFKLFSVRRSFFFNLTSHGPEYPSFSYFFMLATADVVSGKSWLVPAVSPAFLDCGQLFLRSRISRMGLNAFPSIFVYSQIKLVNIRAEDIVDGNPKLTLGLIWTIILHFQVSHRFSCIRRAAFRYCYTSDTCGYRGGSLRLVGRCRAFPLLRPVPCEGYTHSWYFGGTFDGFLCRMGG</sequence>
<reference evidence="4" key="1">
    <citation type="submission" date="2020-11" db="EMBL/GenBank/DDBJ databases">
        <authorList>
            <person name="Tran Van P."/>
        </authorList>
    </citation>
    <scope>NUCLEOTIDE SEQUENCE</scope>
</reference>
<evidence type="ECO:0000313" key="5">
    <source>
        <dbReference type="Proteomes" id="UP000678499"/>
    </source>
</evidence>
<dbReference type="AlphaFoldDB" id="A0A7R9G903"/>
<accession>A0A7R9G903</accession>
<dbReference type="PROSITE" id="PS00020">
    <property type="entry name" value="ACTININ_2"/>
    <property type="match status" value="1"/>
</dbReference>
<evidence type="ECO:0000256" key="1">
    <source>
        <dbReference type="ARBA" id="ARBA00022737"/>
    </source>
</evidence>
<evidence type="ECO:0000313" key="4">
    <source>
        <dbReference type="EMBL" id="CAD7272182.1"/>
    </source>
</evidence>
<name>A0A7R9G903_9CRUS</name>
<proteinExistence type="predicted"/>
<dbReference type="Pfam" id="PF00307">
    <property type="entry name" value="CH"/>
    <property type="match status" value="1"/>
</dbReference>
<organism evidence="4">
    <name type="scientific">Notodromas monacha</name>
    <dbReference type="NCBI Taxonomy" id="399045"/>
    <lineage>
        <taxon>Eukaryota</taxon>
        <taxon>Metazoa</taxon>
        <taxon>Ecdysozoa</taxon>
        <taxon>Arthropoda</taxon>
        <taxon>Crustacea</taxon>
        <taxon>Oligostraca</taxon>
        <taxon>Ostracoda</taxon>
        <taxon>Podocopa</taxon>
        <taxon>Podocopida</taxon>
        <taxon>Cypridocopina</taxon>
        <taxon>Cypridoidea</taxon>
        <taxon>Cyprididae</taxon>
        <taxon>Notodromas</taxon>
    </lineage>
</organism>
<dbReference type="OrthoDB" id="18740at2759"/>
<dbReference type="Gene3D" id="1.10.418.10">
    <property type="entry name" value="Calponin-like domain"/>
    <property type="match status" value="2"/>
</dbReference>